<feature type="domain" description="Type II secretion system protein GspF" evidence="9">
    <location>
        <begin position="85"/>
        <end position="208"/>
    </location>
</feature>
<evidence type="ECO:0000256" key="3">
    <source>
        <dbReference type="ARBA" id="ARBA00022475"/>
    </source>
</evidence>
<sequence length="418" mass="45941">MAGSAWRSTIKSRRSNSMQTFAYTAVNSEGKVKSGLIEAADESQAATILREQKLIITSLEAKRIFALSGFLKKFKKVPEEAKVVFARQLATMVAAGLTLSNALEILEKQTTNPYFKEIIGKMVRDIDGGLSFSKALMKYPDVFPRIFASLIMAGEASGSLDKILNRLADMMEQEHEFKAKTKGALIYPIIVMIAMGGVVAVLFIFVIPKLTTMYEQMSVDLPLPTKILIGSSKWAQNNWLVVIVILLVVFFLLRSFSKTVRGRYYFADANLKLPIAGKLSKQIQFGSISRTLSMLLGAGVPILESLDIIRETVGNIRIREAIAKTALDVEKGESIGNSMSKNPIFPPLFTQMILVGEKTGKIDEVLINVADYFENEAMHTTEGLSAAIEPLIIILLGVGAGFLIISIVLPIYKITTSF</sequence>
<dbReference type="Proteomes" id="UP000230538">
    <property type="component" value="Unassembled WGS sequence"/>
</dbReference>
<comment type="subcellular location">
    <subcellularLocation>
        <location evidence="1">Cell inner membrane</location>
        <topology evidence="1">Multi-pass membrane protein</topology>
    </subcellularLocation>
</comment>
<comment type="similarity">
    <text evidence="2">Belongs to the GSP F family.</text>
</comment>
<feature type="domain" description="Type II secretion system protein GspF" evidence="9">
    <location>
        <begin position="289"/>
        <end position="410"/>
    </location>
</feature>
<evidence type="ECO:0000313" key="11">
    <source>
        <dbReference type="Proteomes" id="UP000230538"/>
    </source>
</evidence>
<evidence type="ECO:0000313" key="10">
    <source>
        <dbReference type="EMBL" id="PJA38097.1"/>
    </source>
</evidence>
<dbReference type="FunFam" id="1.20.81.30:FF:000001">
    <property type="entry name" value="Type II secretion system protein F"/>
    <property type="match status" value="2"/>
</dbReference>
<dbReference type="PANTHER" id="PTHR30012:SF0">
    <property type="entry name" value="TYPE II SECRETION SYSTEM PROTEIN F-RELATED"/>
    <property type="match status" value="1"/>
</dbReference>
<feature type="transmembrane region" description="Helical" evidence="8">
    <location>
        <begin position="391"/>
        <end position="412"/>
    </location>
</feature>
<evidence type="ECO:0000256" key="6">
    <source>
        <dbReference type="ARBA" id="ARBA00022989"/>
    </source>
</evidence>
<evidence type="ECO:0000259" key="9">
    <source>
        <dbReference type="Pfam" id="PF00482"/>
    </source>
</evidence>
<feature type="transmembrane region" description="Helical" evidence="8">
    <location>
        <begin position="185"/>
        <end position="207"/>
    </location>
</feature>
<keyword evidence="7 8" id="KW-0472">Membrane</keyword>
<evidence type="ECO:0000256" key="4">
    <source>
        <dbReference type="ARBA" id="ARBA00022519"/>
    </source>
</evidence>
<dbReference type="Pfam" id="PF00482">
    <property type="entry name" value="T2SSF"/>
    <property type="match status" value="2"/>
</dbReference>
<keyword evidence="5 8" id="KW-0812">Transmembrane</keyword>
<organism evidence="10 11">
    <name type="scientific">candidate division WWE3 bacterium CG_4_9_14_3_um_filter_43_9</name>
    <dbReference type="NCBI Taxonomy" id="1975082"/>
    <lineage>
        <taxon>Bacteria</taxon>
        <taxon>Katanobacteria</taxon>
    </lineage>
</organism>
<dbReference type="PRINTS" id="PR00812">
    <property type="entry name" value="BCTERIALGSPF"/>
</dbReference>
<evidence type="ECO:0000256" key="1">
    <source>
        <dbReference type="ARBA" id="ARBA00004429"/>
    </source>
</evidence>
<evidence type="ECO:0000256" key="5">
    <source>
        <dbReference type="ARBA" id="ARBA00022692"/>
    </source>
</evidence>
<reference evidence="11" key="1">
    <citation type="submission" date="2017-09" db="EMBL/GenBank/DDBJ databases">
        <title>Depth-based differentiation of microbial function through sediment-hosted aquifers and enrichment of novel symbionts in the deep terrestrial subsurface.</title>
        <authorList>
            <person name="Probst A.J."/>
            <person name="Ladd B."/>
            <person name="Jarett J.K."/>
            <person name="Geller-Mcgrath D.E."/>
            <person name="Sieber C.M.K."/>
            <person name="Emerson J.B."/>
            <person name="Anantharaman K."/>
            <person name="Thomas B.C."/>
            <person name="Malmstrom R."/>
            <person name="Stieglmeier M."/>
            <person name="Klingl A."/>
            <person name="Woyke T."/>
            <person name="Ryan C.M."/>
            <person name="Banfield J.F."/>
        </authorList>
    </citation>
    <scope>NUCLEOTIDE SEQUENCE [LARGE SCALE GENOMIC DNA]</scope>
</reference>
<evidence type="ECO:0000256" key="2">
    <source>
        <dbReference type="ARBA" id="ARBA00005745"/>
    </source>
</evidence>
<protein>
    <recommendedName>
        <fullName evidence="9">Type II secretion system protein GspF domain-containing protein</fullName>
    </recommendedName>
</protein>
<keyword evidence="3" id="KW-1003">Cell membrane</keyword>
<evidence type="ECO:0000256" key="7">
    <source>
        <dbReference type="ARBA" id="ARBA00023136"/>
    </source>
</evidence>
<evidence type="ECO:0000256" key="8">
    <source>
        <dbReference type="SAM" id="Phobius"/>
    </source>
</evidence>
<dbReference type="InterPro" id="IPR003004">
    <property type="entry name" value="GspF/PilC"/>
</dbReference>
<accession>A0A2M7WY93</accession>
<name>A0A2M7WY93_UNCKA</name>
<feature type="transmembrane region" description="Helical" evidence="8">
    <location>
        <begin position="239"/>
        <end position="256"/>
    </location>
</feature>
<dbReference type="AlphaFoldDB" id="A0A2M7WY93"/>
<keyword evidence="4" id="KW-0997">Cell inner membrane</keyword>
<gene>
    <name evidence="10" type="ORF">CO181_01145</name>
</gene>
<keyword evidence="6 8" id="KW-1133">Transmembrane helix</keyword>
<proteinExistence type="inferred from homology"/>
<dbReference type="GO" id="GO:0005886">
    <property type="term" value="C:plasma membrane"/>
    <property type="evidence" value="ECO:0007669"/>
    <property type="project" value="UniProtKB-SubCell"/>
</dbReference>
<dbReference type="PANTHER" id="PTHR30012">
    <property type="entry name" value="GENERAL SECRETION PATHWAY PROTEIN"/>
    <property type="match status" value="1"/>
</dbReference>
<comment type="caution">
    <text evidence="10">The sequence shown here is derived from an EMBL/GenBank/DDBJ whole genome shotgun (WGS) entry which is preliminary data.</text>
</comment>
<dbReference type="InterPro" id="IPR042094">
    <property type="entry name" value="T2SS_GspF_sf"/>
</dbReference>
<dbReference type="EMBL" id="PFXB01000037">
    <property type="protein sequence ID" value="PJA38097.1"/>
    <property type="molecule type" value="Genomic_DNA"/>
</dbReference>
<dbReference type="Gene3D" id="1.20.81.30">
    <property type="entry name" value="Type II secretion system (T2SS), domain F"/>
    <property type="match status" value="2"/>
</dbReference>
<dbReference type="InterPro" id="IPR018076">
    <property type="entry name" value="T2SS_GspF_dom"/>
</dbReference>